<dbReference type="SUPFAM" id="SSF51735">
    <property type="entry name" value="NAD(P)-binding Rossmann-fold domains"/>
    <property type="match status" value="1"/>
</dbReference>
<protein>
    <submittedName>
        <fullName evidence="3">SDR family oxidoreductase</fullName>
    </submittedName>
</protein>
<dbReference type="GO" id="GO:0016491">
    <property type="term" value="F:oxidoreductase activity"/>
    <property type="evidence" value="ECO:0007669"/>
    <property type="project" value="UniProtKB-KW"/>
</dbReference>
<dbReference type="InterPro" id="IPR020904">
    <property type="entry name" value="Sc_DH/Rdtase_CS"/>
</dbReference>
<dbReference type="RefSeq" id="WP_201662380.1">
    <property type="nucleotide sequence ID" value="NZ_JAEQNC010000012.1"/>
</dbReference>
<reference evidence="3" key="1">
    <citation type="submission" date="2021-01" db="EMBL/GenBank/DDBJ databases">
        <title>Rhizobium sp. strain KVB221 16S ribosomal RNA gene Genome sequencing and assembly.</title>
        <authorList>
            <person name="Kang M."/>
        </authorList>
    </citation>
    <scope>NUCLEOTIDE SEQUENCE</scope>
    <source>
        <strain evidence="3">KVB221</strain>
    </source>
</reference>
<dbReference type="CDD" id="cd05233">
    <property type="entry name" value="SDR_c"/>
    <property type="match status" value="1"/>
</dbReference>
<dbReference type="Pfam" id="PF13561">
    <property type="entry name" value="adh_short_C2"/>
    <property type="match status" value="1"/>
</dbReference>
<sequence>MSGKTAILTGAAGGIGRATADKLAADGWSLVLVDAVDAVNEVAASLHKGEGQSFVGVVADLTDEASIKGISTAVAKIGHPLKGLALVAGVLQKVGSIETLELGEWDRVMNINLRVNLVMMKTFIPALREAKGAAIVTVSSWYGKSGHGFFAAYCASKAGLISLTHTAADELARDKIRVNTVAPGNVATSMHLNALKEEAQNRNISFEEMKKIEWDKIPLERAAEPSEIADAIKFLVSPESSYITGATIDVNGGCLFS</sequence>
<dbReference type="Proteomes" id="UP000633219">
    <property type="component" value="Unassembled WGS sequence"/>
</dbReference>
<dbReference type="PROSITE" id="PS00061">
    <property type="entry name" value="ADH_SHORT"/>
    <property type="match status" value="1"/>
</dbReference>
<keyword evidence="4" id="KW-1185">Reference proteome</keyword>
<evidence type="ECO:0000256" key="1">
    <source>
        <dbReference type="ARBA" id="ARBA00006484"/>
    </source>
</evidence>
<dbReference type="PANTHER" id="PTHR24321">
    <property type="entry name" value="DEHYDROGENASES, SHORT CHAIN"/>
    <property type="match status" value="1"/>
</dbReference>
<dbReference type="PRINTS" id="PR00081">
    <property type="entry name" value="GDHRDH"/>
</dbReference>
<name>A0A937CNY3_9HYPH</name>
<dbReference type="InterPro" id="IPR036291">
    <property type="entry name" value="NAD(P)-bd_dom_sf"/>
</dbReference>
<dbReference type="FunFam" id="3.40.50.720:FF:000084">
    <property type="entry name" value="Short-chain dehydrogenase reductase"/>
    <property type="match status" value="1"/>
</dbReference>
<comment type="caution">
    <text evidence="3">The sequence shown here is derived from an EMBL/GenBank/DDBJ whole genome shotgun (WGS) entry which is preliminary data.</text>
</comment>
<proteinExistence type="inferred from homology"/>
<evidence type="ECO:0000256" key="2">
    <source>
        <dbReference type="ARBA" id="ARBA00023002"/>
    </source>
</evidence>
<dbReference type="EMBL" id="JAEQNC010000012">
    <property type="protein sequence ID" value="MBL0374286.1"/>
    <property type="molecule type" value="Genomic_DNA"/>
</dbReference>
<dbReference type="InterPro" id="IPR002347">
    <property type="entry name" value="SDR_fam"/>
</dbReference>
<organism evidence="3 4">
    <name type="scientific">Rhizobium setariae</name>
    <dbReference type="NCBI Taxonomy" id="2801340"/>
    <lineage>
        <taxon>Bacteria</taxon>
        <taxon>Pseudomonadati</taxon>
        <taxon>Pseudomonadota</taxon>
        <taxon>Alphaproteobacteria</taxon>
        <taxon>Hyphomicrobiales</taxon>
        <taxon>Rhizobiaceae</taxon>
        <taxon>Rhizobium/Agrobacterium group</taxon>
        <taxon>Rhizobium</taxon>
    </lineage>
</organism>
<gene>
    <name evidence="3" type="ORF">JJB09_19875</name>
</gene>
<dbReference type="PANTHER" id="PTHR24321:SF8">
    <property type="entry name" value="ESTRADIOL 17-BETA-DEHYDROGENASE 8-RELATED"/>
    <property type="match status" value="1"/>
</dbReference>
<evidence type="ECO:0000313" key="4">
    <source>
        <dbReference type="Proteomes" id="UP000633219"/>
    </source>
</evidence>
<dbReference type="Gene3D" id="3.40.50.720">
    <property type="entry name" value="NAD(P)-binding Rossmann-like Domain"/>
    <property type="match status" value="1"/>
</dbReference>
<evidence type="ECO:0000313" key="3">
    <source>
        <dbReference type="EMBL" id="MBL0374286.1"/>
    </source>
</evidence>
<dbReference type="AlphaFoldDB" id="A0A937CNY3"/>
<comment type="similarity">
    <text evidence="1">Belongs to the short-chain dehydrogenases/reductases (SDR) family.</text>
</comment>
<keyword evidence="2" id="KW-0560">Oxidoreductase</keyword>
<accession>A0A937CNY3</accession>